<dbReference type="InterPro" id="IPR052772">
    <property type="entry name" value="Endo/PolyKinase_Domain-Protein"/>
</dbReference>
<dbReference type="Gene3D" id="3.40.50.300">
    <property type="entry name" value="P-loop containing nucleotide triphosphate hydrolases"/>
    <property type="match status" value="1"/>
</dbReference>
<feature type="compositionally biased region" description="Polar residues" evidence="1">
    <location>
        <begin position="236"/>
        <end position="249"/>
    </location>
</feature>
<feature type="compositionally biased region" description="Low complexity" evidence="1">
    <location>
        <begin position="253"/>
        <end position="264"/>
    </location>
</feature>
<dbReference type="Proteomes" id="UP001159363">
    <property type="component" value="Chromosome 4"/>
</dbReference>
<feature type="region of interest" description="Disordered" evidence="1">
    <location>
        <begin position="429"/>
        <end position="462"/>
    </location>
</feature>
<comment type="caution">
    <text evidence="2">The sequence shown here is derived from an EMBL/GenBank/DDBJ whole genome shotgun (WGS) entry which is preliminary data.</text>
</comment>
<accession>A0ABQ9HEG6</accession>
<sequence length="2222" mass="245218">MHLAILASQHKTVKFTTTKISLVKSHFNILVKCAYACVHIDTHTYTHMHANTCVHAYTCTHFSLVIGEVSCLFSVHQSAEKLMVMSEDISSHGSKQLPVKTITPPGKRLELKNSPKQFTVHKNFKDKKSVNIGEQNKLYPAQGTSRQVYPVTPPHHPEKSGLGAVKVAYQGMHCTADLDDADVVIEEETEFEIVGGNILRRQVVSPLPRHLSSAQPATITNEGVLKYTSEQLKKLSLNSQQRQTTSPERPNQKQKSGQSKNKNNTLNPQNPVDRIITHIKNGTRILILMRGAPGSGKSHLARHLVKTTVGGHYRKYIFSADDYFVRRNGQYICDPTRLSEAHKWVRDNVEDKMNKGELWEMQPYAVLAVNYGYVLELLEPLNSWRYMENKLAEKNIHGVLRHKIRNMLQRFEPQHTGKSVLALLNLSYHPSKKPPQPVAPNSHSARNEKKRERRKKKDKNNVHTLQVNKSNGSNLELQKRNELQDLLTLYFAKKLQDHGEQLDSKTFNTKLSSGLTVEEMFTTATVSKNNKLKTDSQTQRLLEEFRVPETKGSSPPNAESFTGNLQEAANTFGLFGIGSNSSSEDESTEDDSNSDCDLICAEEEGTDWEDIDSSQVTLVASTEPHGSEEPADMLDDDLRKSVLVSKAADTPNSNNLLEGLMAVSDPGHDADVVKYTYSNFRDNNIVYSDILQNNTNYCKVPGFSLAHISLLKTHITTANGFQEINTSYSGMPEISTSQSIISEAGATCSGIPETSASHSNLPEMSALHSEISEISVTNSSIPKTYDACSSMPENSAIHSGISEISGTNSAMLEITDTDNAMQEINTNNSGIPETSVTNLGVSETGVTRKSMLENSASDSAILEMSATNSAILKTSDTDSLMLEISATHSGISNISATHSAISEISATNSTMLEINDTDSTLPEINDTDSTLPEINHTDSTMPESNDNDSTMPDINHTDSTLPGMNDDSTLPEINHTDSTMPESNDNDSTLPEINDTDSAIPEINDTDSAIPEINDTDSAIPEINDTDSAMPEISTDRSDIPETNDIDIGMPYISANHSCMSEVSNPPNGIQGIISTNNVFPDINSTNIDVPETTATHSDMKDFAVSYICVPEIITTHTGIPETSIADVSIPDVSIIHSRMGEISASLKYKPEMDTSSSIVLSVGAAEMGASVLQSETSTESDQGSCKKYILMDSVPNVVVGVRESKGNDAPVASAIPIEISASSSAESNSYSSGLLNVNTGLLEHCLTSDEMVSNCKNKYDTNNGLNSNVDKWPTLATIGSHISVELKQTDNTHETCTLSENSMIDSIYNCDILKSKHQSDSFENIDECNNINVISGDLHGHCITNEEMEHWIRQREQGVSNHNLCCVPQDSGATENRSYESNIAVTREDLVGVSSEPTTAKCDGLKTLQKTNVYDKVNEETMLKFLYSNSAREVDKCELSTWHSELTGSALVSSSVHSEEAVVSDQAVSIQATTDNDAGNICARQTSILLNDTNTIESNGATLPLVNVPVKTSNEDLCVLEQQSDVDTSSCMAEEYEKVKEPILLDAAKPEHDDVLHSWEHGTPWEGTDTTPVQTESSMDAGLPKPARRMKRERVLTCTVLKATKLGESPLLGDFGDWQPVTDADVSWQLENRADFTSLETLLSSEEPRPQREIFADDKSADRRFPKVCNNFNLLDKIDVCGSVCAPQFHERERNDDSEYHHDQEEKILIDTSTCMQSTDFWVAQLVENNDKREEMGMLCGMKVLASSGRYISNSLFPDLEHTRNVPTVLMLDKSSMTGDDSNCTALTDDNVARRSFEQLSTIFSHIPRDQLKELFEKCKGDVNWTAEMLLDSGYEPQDTLQDFDISVSNDVDDGRENQASSAPEGTMAEQFLYSLGTESPTTSTTLKSVETRTFTSKKNGRNAFKTPPSAESLELKKHFEMNIHIDSSHYSEHVQRIKRIRHGELVETEEVTSTPREPSAPPADALDESEQVSLKTGTKLNVTSSGNLNLGDVTVQQPIEEELEAAEQTSDEDQTEWLPMTLEHQFVNTLHTMFGNPAMPFPPDLAPVVNIPLSLARQLHCYLMDAQQAHMEWQSMKDEELAYWLQQEEHSEGSQVADLQEIMDMEMALSLYRADLVSLTAPSSPVMGATVAQQLGHLPPSQTGSIRIGVTRTWELKQMMHSIVWFSLLHLPFLPGVAPYSPNFVPHLLSRPHCLKSHPNLSPPLIYCARNYAAFCMKRL</sequence>
<feature type="region of interest" description="Disordered" evidence="1">
    <location>
        <begin position="575"/>
        <end position="595"/>
    </location>
</feature>
<name>A0ABQ9HEG6_9NEOP</name>
<feature type="compositionally biased region" description="Polar residues" evidence="1">
    <location>
        <begin position="919"/>
        <end position="968"/>
    </location>
</feature>
<organism evidence="2 3">
    <name type="scientific">Dryococelus australis</name>
    <dbReference type="NCBI Taxonomy" id="614101"/>
    <lineage>
        <taxon>Eukaryota</taxon>
        <taxon>Metazoa</taxon>
        <taxon>Ecdysozoa</taxon>
        <taxon>Arthropoda</taxon>
        <taxon>Hexapoda</taxon>
        <taxon>Insecta</taxon>
        <taxon>Pterygota</taxon>
        <taxon>Neoptera</taxon>
        <taxon>Polyneoptera</taxon>
        <taxon>Phasmatodea</taxon>
        <taxon>Verophasmatodea</taxon>
        <taxon>Anareolatae</taxon>
        <taxon>Phasmatidae</taxon>
        <taxon>Eurycanthinae</taxon>
        <taxon>Dryococelus</taxon>
    </lineage>
</organism>
<dbReference type="CDD" id="cd14279">
    <property type="entry name" value="CUE"/>
    <property type="match status" value="1"/>
</dbReference>
<keyword evidence="3" id="KW-1185">Reference proteome</keyword>
<feature type="compositionally biased region" description="Polar residues" evidence="1">
    <location>
        <begin position="976"/>
        <end position="991"/>
    </location>
</feature>
<protein>
    <submittedName>
        <fullName evidence="2">Uncharacterized protein</fullName>
    </submittedName>
</protein>
<gene>
    <name evidence="2" type="ORF">PR048_014515</name>
</gene>
<feature type="region of interest" description="Disordered" evidence="1">
    <location>
        <begin position="919"/>
        <end position="1045"/>
    </location>
</feature>
<feature type="region of interest" description="Disordered" evidence="1">
    <location>
        <begin position="1558"/>
        <end position="1586"/>
    </location>
</feature>
<dbReference type="EMBL" id="JARBHB010000005">
    <property type="protein sequence ID" value="KAJ8882703.1"/>
    <property type="molecule type" value="Genomic_DNA"/>
</dbReference>
<dbReference type="SUPFAM" id="SSF52540">
    <property type="entry name" value="P-loop containing nucleoside triphosphate hydrolases"/>
    <property type="match status" value="1"/>
</dbReference>
<reference evidence="2 3" key="1">
    <citation type="submission" date="2023-02" db="EMBL/GenBank/DDBJ databases">
        <title>LHISI_Scaffold_Assembly.</title>
        <authorList>
            <person name="Stuart O.P."/>
            <person name="Cleave R."/>
            <person name="Magrath M.J.L."/>
            <person name="Mikheyev A.S."/>
        </authorList>
    </citation>
    <scope>NUCLEOTIDE SEQUENCE [LARGE SCALE GENOMIC DNA]</scope>
    <source>
        <strain evidence="2">Daus_M_001</strain>
        <tissue evidence="2">Leg muscle</tissue>
    </source>
</reference>
<feature type="compositionally biased region" description="Acidic residues" evidence="1">
    <location>
        <begin position="583"/>
        <end position="595"/>
    </location>
</feature>
<feature type="region of interest" description="Disordered" evidence="1">
    <location>
        <begin position="1945"/>
        <end position="1971"/>
    </location>
</feature>
<dbReference type="PANTHER" id="PTHR46535:SF1">
    <property type="entry name" value="NEDD4-BINDING PROTEIN 2"/>
    <property type="match status" value="1"/>
</dbReference>
<dbReference type="InterPro" id="IPR027417">
    <property type="entry name" value="P-loop_NTPase"/>
</dbReference>
<evidence type="ECO:0000313" key="3">
    <source>
        <dbReference type="Proteomes" id="UP001159363"/>
    </source>
</evidence>
<feature type="region of interest" description="Disordered" evidence="1">
    <location>
        <begin position="1849"/>
        <end position="1868"/>
    </location>
</feature>
<proteinExistence type="predicted"/>
<evidence type="ECO:0000313" key="2">
    <source>
        <dbReference type="EMBL" id="KAJ8882703.1"/>
    </source>
</evidence>
<evidence type="ECO:0000256" key="1">
    <source>
        <dbReference type="SAM" id="MobiDB-lite"/>
    </source>
</evidence>
<feature type="region of interest" description="Disordered" evidence="1">
    <location>
        <begin position="236"/>
        <end position="272"/>
    </location>
</feature>
<dbReference type="PANTHER" id="PTHR46535">
    <property type="entry name" value="NEDD4-BINDING PROTEIN 2"/>
    <property type="match status" value="1"/>
</dbReference>
<feature type="compositionally biased region" description="Polar residues" evidence="1">
    <location>
        <begin position="1569"/>
        <end position="1579"/>
    </location>
</feature>